<dbReference type="GO" id="GO:0005829">
    <property type="term" value="C:cytosol"/>
    <property type="evidence" value="ECO:0007669"/>
    <property type="project" value="TreeGrafter"/>
</dbReference>
<evidence type="ECO:0000313" key="19">
    <source>
        <dbReference type="EMBL" id="EFV01520.1"/>
    </source>
</evidence>
<dbReference type="InterPro" id="IPR002933">
    <property type="entry name" value="Peptidase_M20"/>
</dbReference>
<dbReference type="GO" id="GO:0046872">
    <property type="term" value="F:metal ion binding"/>
    <property type="evidence" value="ECO:0007669"/>
    <property type="project" value="UniProtKB-KW"/>
</dbReference>
<reference evidence="19 20" key="1">
    <citation type="submission" date="2010-12" db="EMBL/GenBank/DDBJ databases">
        <authorList>
            <person name="Muzny D."/>
            <person name="Qin X."/>
            <person name="Deng J."/>
            <person name="Jiang H."/>
            <person name="Liu Y."/>
            <person name="Qu J."/>
            <person name="Song X.-Z."/>
            <person name="Zhang L."/>
            <person name="Thornton R."/>
            <person name="Coyle M."/>
            <person name="Francisco L."/>
            <person name="Jackson L."/>
            <person name="Javaid M."/>
            <person name="Korchina V."/>
            <person name="Kovar C."/>
            <person name="Mata R."/>
            <person name="Mathew T."/>
            <person name="Ngo R."/>
            <person name="Nguyen L."/>
            <person name="Nguyen N."/>
            <person name="Okwuonu G."/>
            <person name="Ongeri F."/>
            <person name="Pham C."/>
            <person name="Simmons D."/>
            <person name="Wilczek-Boney K."/>
            <person name="Hale W."/>
            <person name="Jakkamsetti A."/>
            <person name="Pham P."/>
            <person name="Ruth R."/>
            <person name="San Lucas F."/>
            <person name="Warren J."/>
            <person name="Zhang J."/>
            <person name="Zhao Z."/>
            <person name="Zhou C."/>
            <person name="Zhu D."/>
            <person name="Lee S."/>
            <person name="Bess C."/>
            <person name="Blankenburg K."/>
            <person name="Forbes L."/>
            <person name="Fu Q."/>
            <person name="Gubbala S."/>
            <person name="Hirani K."/>
            <person name="Jayaseelan J.C."/>
            <person name="Lara F."/>
            <person name="Munidasa M."/>
            <person name="Palculict T."/>
            <person name="Patil S."/>
            <person name="Pu L.-L."/>
            <person name="Saada N."/>
            <person name="Tang L."/>
            <person name="Weissenberger G."/>
            <person name="Zhu Y."/>
            <person name="Hemphill L."/>
            <person name="Shang Y."/>
            <person name="Youmans B."/>
            <person name="Ayvaz T."/>
            <person name="Ross M."/>
            <person name="Santibanez J."/>
            <person name="Aqrawi P."/>
            <person name="Gross S."/>
            <person name="Joshi V."/>
            <person name="Fowler G."/>
            <person name="Nazareth L."/>
            <person name="Reid J."/>
            <person name="Worley K."/>
            <person name="Petrosino J."/>
            <person name="Highlander S."/>
            <person name="Gibbs R."/>
        </authorList>
    </citation>
    <scope>NUCLEOTIDE SEQUENCE [LARGE SCALE GENOMIC DNA]</scope>
    <source>
        <strain evidence="19 20">ATCC 23263</strain>
    </source>
</reference>
<gene>
    <name evidence="19" type="primary">pepD</name>
    <name evidence="19" type="ORF">HMP0721_1441</name>
</gene>
<evidence type="ECO:0000256" key="3">
    <source>
        <dbReference type="ARBA" id="ARBA00022670"/>
    </source>
</evidence>
<dbReference type="RefSeq" id="WP_006598863.1">
    <property type="nucleotide sequence ID" value="NZ_GL622359.1"/>
</dbReference>
<keyword evidence="7" id="KW-0482">Metalloprotease</keyword>
<evidence type="ECO:0000256" key="8">
    <source>
        <dbReference type="ARBA" id="ARBA00023285"/>
    </source>
</evidence>
<evidence type="ECO:0000313" key="20">
    <source>
        <dbReference type="Proteomes" id="UP000004754"/>
    </source>
</evidence>
<evidence type="ECO:0000256" key="5">
    <source>
        <dbReference type="ARBA" id="ARBA00022801"/>
    </source>
</evidence>
<dbReference type="GO" id="GO:0070573">
    <property type="term" value="F:metallodipeptidase activity"/>
    <property type="evidence" value="ECO:0007669"/>
    <property type="project" value="TreeGrafter"/>
</dbReference>
<dbReference type="NCBIfam" id="TIGR01893">
    <property type="entry name" value="aa-his-dipept"/>
    <property type="match status" value="1"/>
</dbReference>
<dbReference type="FunFam" id="3.40.630.10:FF:000018">
    <property type="entry name" value="Aminoacyl-histidine dipeptidase PepD"/>
    <property type="match status" value="1"/>
</dbReference>
<dbReference type="InterPro" id="IPR036264">
    <property type="entry name" value="Bact_exopeptidase_dim_dom"/>
</dbReference>
<keyword evidence="8" id="KW-0170">Cobalt</keyword>
<keyword evidence="4" id="KW-0479">Metal-binding</keyword>
<evidence type="ECO:0000256" key="2">
    <source>
        <dbReference type="ARBA" id="ARBA00001947"/>
    </source>
</evidence>
<dbReference type="eggNOG" id="COG2195">
    <property type="taxonomic scope" value="Bacteria"/>
</dbReference>
<accession>E6MHF6</accession>
<dbReference type="SUPFAM" id="SSF55031">
    <property type="entry name" value="Bacterial exopeptidase dimerisation domain"/>
    <property type="match status" value="1"/>
</dbReference>
<evidence type="ECO:0000256" key="17">
    <source>
        <dbReference type="ARBA" id="ARBA00078074"/>
    </source>
</evidence>
<protein>
    <recommendedName>
        <fullName evidence="13">Cytosol non-specific dipeptidase</fullName>
        <ecNumber evidence="10">3.4.13.18</ecNumber>
    </recommendedName>
    <alternativeName>
        <fullName evidence="16">Aminoacyl-histidine dipeptidase</fullName>
    </alternativeName>
    <alternativeName>
        <fullName evidence="15">Beta-alanyl-histidine dipeptidase</fullName>
    </alternativeName>
    <alternativeName>
        <fullName evidence="14">Carnosinase</fullName>
    </alternativeName>
    <alternativeName>
        <fullName evidence="11">Peptidase D</fullName>
    </alternativeName>
    <alternativeName>
        <fullName evidence="17">Xaa-His dipeptidase</fullName>
    </alternativeName>
</protein>
<evidence type="ECO:0000256" key="9">
    <source>
        <dbReference type="ARBA" id="ARBA00036421"/>
    </source>
</evidence>
<evidence type="ECO:0000256" key="15">
    <source>
        <dbReference type="ARBA" id="ARBA00076004"/>
    </source>
</evidence>
<evidence type="ECO:0000256" key="4">
    <source>
        <dbReference type="ARBA" id="ARBA00022723"/>
    </source>
</evidence>
<keyword evidence="5" id="KW-0378">Hydrolase</keyword>
<name>E6MHF6_9FIRM</name>
<feature type="domain" description="Peptidase M20 dimerisation" evidence="18">
    <location>
        <begin position="214"/>
        <end position="292"/>
    </location>
</feature>
<dbReference type="PRINTS" id="PR00934">
    <property type="entry name" value="XHISDIPTASE"/>
</dbReference>
<evidence type="ECO:0000256" key="16">
    <source>
        <dbReference type="ARBA" id="ARBA00077688"/>
    </source>
</evidence>
<comment type="caution">
    <text evidence="19">The sequence shown here is derived from an EMBL/GenBank/DDBJ whole genome shotgun (WGS) entry which is preliminary data.</text>
</comment>
<dbReference type="Pfam" id="PF07687">
    <property type="entry name" value="M20_dimer"/>
    <property type="match status" value="1"/>
</dbReference>
<evidence type="ECO:0000256" key="11">
    <source>
        <dbReference type="ARBA" id="ARBA00044252"/>
    </source>
</evidence>
<keyword evidence="6" id="KW-0862">Zinc</keyword>
<dbReference type="Proteomes" id="UP000004754">
    <property type="component" value="Unassembled WGS sequence"/>
</dbReference>
<dbReference type="GO" id="GO:0006508">
    <property type="term" value="P:proteolysis"/>
    <property type="evidence" value="ECO:0007669"/>
    <property type="project" value="UniProtKB-KW"/>
</dbReference>
<dbReference type="Pfam" id="PF01546">
    <property type="entry name" value="Peptidase_M20"/>
    <property type="match status" value="1"/>
</dbReference>
<sequence>MKNILKDFEPKNLFDAFEQITRIPHPSYNTAALADYILDYAAAHGVDAHQDGAGNVIATLPASKGHEAAKPVILQAHLDMVADKVPDSPHDFTKDPLILIVRDDDLYADGTTLGADDGAGIAMCLAIMAEPGLVHPKLYMIFTVEEEVGMDGAYALNMTPFADAASMINLDSENEGEATVGCAGGAKIQCVFPLRRVKAKGLAATITLSGLAGGHSGDAIDQFGLNANVAMGQILATIGKTIDFSIIDLNGGTKENAIPTACTAKLMIGPYERLELDQYINALQQTLREIAGARDRNLALAVTYGENKQQEAEVLGPDSEALLLYALTTAPNGVQAMGRAVPGAVDTSLNLGIAATEGKRFTMTFSVRSVHNAARDLLCDRLINFADYLGGRSTMTGQYPAWPSRADSPLFNTMNAIWQARTGAPLKRVTIHGGLECSLFADKLPNLDIVSIGPDNMDIHTPNEHMSIPSFKRTYAFLCETISALA</sequence>
<evidence type="ECO:0000256" key="6">
    <source>
        <dbReference type="ARBA" id="ARBA00022833"/>
    </source>
</evidence>
<dbReference type="EC" id="3.4.13.18" evidence="10"/>
<organism evidence="19 20">
    <name type="scientific">Pseudoramibacter alactolyticus ATCC 23263</name>
    <dbReference type="NCBI Taxonomy" id="887929"/>
    <lineage>
        <taxon>Bacteria</taxon>
        <taxon>Bacillati</taxon>
        <taxon>Bacillota</taxon>
        <taxon>Clostridia</taxon>
        <taxon>Eubacteriales</taxon>
        <taxon>Eubacteriaceae</taxon>
        <taxon>Pseudoramibacter</taxon>
    </lineage>
</organism>
<evidence type="ECO:0000256" key="10">
    <source>
        <dbReference type="ARBA" id="ARBA00038976"/>
    </source>
</evidence>
<comment type="cofactor">
    <cofactor evidence="1">
        <name>Co(2+)</name>
        <dbReference type="ChEBI" id="CHEBI:48828"/>
    </cofactor>
</comment>
<dbReference type="FunFam" id="3.40.630.10:FF:000015">
    <property type="entry name" value="Aminoacyl-histidine dipeptidase PepD"/>
    <property type="match status" value="1"/>
</dbReference>
<dbReference type="SUPFAM" id="SSF53187">
    <property type="entry name" value="Zn-dependent exopeptidases"/>
    <property type="match status" value="1"/>
</dbReference>
<dbReference type="InterPro" id="IPR011650">
    <property type="entry name" value="Peptidase_M20_dimer"/>
</dbReference>
<evidence type="ECO:0000256" key="13">
    <source>
        <dbReference type="ARBA" id="ARBA00071271"/>
    </source>
</evidence>
<keyword evidence="20" id="KW-1185">Reference proteome</keyword>
<comment type="catalytic activity">
    <reaction evidence="9">
        <text>Hydrolysis of dipeptides, preferentially hydrophobic dipeptides including prolyl amino acids.</text>
        <dbReference type="EC" id="3.4.13.18"/>
    </reaction>
</comment>
<evidence type="ECO:0000256" key="1">
    <source>
        <dbReference type="ARBA" id="ARBA00001941"/>
    </source>
</evidence>
<dbReference type="AlphaFoldDB" id="E6MHF6"/>
<evidence type="ECO:0000256" key="12">
    <source>
        <dbReference type="ARBA" id="ARBA00061423"/>
    </source>
</evidence>
<comment type="cofactor">
    <cofactor evidence="2">
        <name>Zn(2+)</name>
        <dbReference type="ChEBI" id="CHEBI:29105"/>
    </cofactor>
</comment>
<dbReference type="HOGENOM" id="CLU_028526_0_0_9"/>
<evidence type="ECO:0000256" key="7">
    <source>
        <dbReference type="ARBA" id="ARBA00023049"/>
    </source>
</evidence>
<dbReference type="InterPro" id="IPR001160">
    <property type="entry name" value="Peptidase_M20C"/>
</dbReference>
<evidence type="ECO:0000256" key="14">
    <source>
        <dbReference type="ARBA" id="ARBA00075285"/>
    </source>
</evidence>
<dbReference type="OrthoDB" id="9773892at2"/>
<dbReference type="PIRSF" id="PIRSF016599">
    <property type="entry name" value="Xaa-His_dipept"/>
    <property type="match status" value="1"/>
</dbReference>
<dbReference type="PANTHER" id="PTHR43501">
    <property type="entry name" value="CYTOSOL NON-SPECIFIC DIPEPTIDASE"/>
    <property type="match status" value="1"/>
</dbReference>
<dbReference type="EMBL" id="AEQN01000017">
    <property type="protein sequence ID" value="EFV01520.1"/>
    <property type="molecule type" value="Genomic_DNA"/>
</dbReference>
<dbReference type="PANTHER" id="PTHR43501:SF1">
    <property type="entry name" value="CYTOSOL NON-SPECIFIC DIPEPTIDASE"/>
    <property type="match status" value="1"/>
</dbReference>
<comment type="similarity">
    <text evidence="12">Belongs to the peptidase M20C family.</text>
</comment>
<dbReference type="Gene3D" id="3.40.630.10">
    <property type="entry name" value="Zn peptidases"/>
    <property type="match status" value="2"/>
</dbReference>
<proteinExistence type="inferred from homology"/>
<keyword evidence="3" id="KW-0645">Protease</keyword>
<dbReference type="STRING" id="887929.HMP0721_1441"/>
<evidence type="ECO:0000259" key="18">
    <source>
        <dbReference type="Pfam" id="PF07687"/>
    </source>
</evidence>